<comment type="similarity">
    <text evidence="3">Belongs to the HMBS family.</text>
</comment>
<evidence type="ECO:0000256" key="7">
    <source>
        <dbReference type="ARBA" id="ARBA00023244"/>
    </source>
</evidence>
<comment type="cofactor">
    <cofactor evidence="1">
        <name>dipyrromethane</name>
        <dbReference type="ChEBI" id="CHEBI:60342"/>
    </cofactor>
</comment>
<dbReference type="STRING" id="1071380.I2GUZ4"/>
<dbReference type="AlphaFoldDB" id="I2GUZ4"/>
<dbReference type="PIRSF" id="PIRSF001438">
    <property type="entry name" value="4pyrrol_synth_OHMeBilane_synth"/>
    <property type="match status" value="1"/>
</dbReference>
<feature type="domain" description="Porphobilinogen deaminase N-terminal" evidence="11">
    <location>
        <begin position="6"/>
        <end position="222"/>
    </location>
</feature>
<dbReference type="InterPro" id="IPR036803">
    <property type="entry name" value="Porphobilinogen_deaminase_C_sf"/>
</dbReference>
<dbReference type="PANTHER" id="PTHR11557:SF0">
    <property type="entry name" value="PORPHOBILINOGEN DEAMINASE"/>
    <property type="match status" value="1"/>
</dbReference>
<dbReference type="GO" id="GO:0004418">
    <property type="term" value="F:hydroxymethylbilane synthase activity"/>
    <property type="evidence" value="ECO:0007669"/>
    <property type="project" value="UniProtKB-EC"/>
</dbReference>
<dbReference type="PROSITE" id="PS00533">
    <property type="entry name" value="PORPHOBILINOGEN_DEAM"/>
    <property type="match status" value="1"/>
</dbReference>
<dbReference type="SUPFAM" id="SSF53850">
    <property type="entry name" value="Periplasmic binding protein-like II"/>
    <property type="match status" value="1"/>
</dbReference>
<feature type="domain" description="Porphobilinogen deaminase C-terminal" evidence="12">
    <location>
        <begin position="235"/>
        <end position="309"/>
    </location>
</feature>
<protein>
    <recommendedName>
        <fullName evidence="4">hydroxymethylbilane synthase</fullName>
        <ecNumber evidence="4">2.5.1.61</ecNumber>
    </recommendedName>
    <alternativeName>
        <fullName evidence="9">Hydroxymethylbilane synthase</fullName>
    </alternativeName>
    <alternativeName>
        <fullName evidence="8">Pre-uroporphyrinogen synthase</fullName>
    </alternativeName>
</protein>
<dbReference type="Pfam" id="PF03900">
    <property type="entry name" value="Porphobil_deamC"/>
    <property type="match status" value="1"/>
</dbReference>
<dbReference type="EC" id="2.5.1.61" evidence="4"/>
<reference evidence="13 14" key="1">
    <citation type="journal article" date="2011" name="Proc. Natl. Acad. Sci. U.S.A.">
        <title>Evolutionary erosion of yeast sex chromosomes by mating-type switching accidents.</title>
        <authorList>
            <person name="Gordon J.L."/>
            <person name="Armisen D."/>
            <person name="Proux-Wera E."/>
            <person name="Oheigeartaigh S.S."/>
            <person name="Byrne K.P."/>
            <person name="Wolfe K.H."/>
        </authorList>
    </citation>
    <scope>NUCLEOTIDE SEQUENCE [LARGE SCALE GENOMIC DNA]</scope>
    <source>
        <strain evidence="14">ATCC 34711 / CBS 6284 / DSM 70876 / NBRC 10599 / NRRL Y-10934 / UCD 77-7</strain>
    </source>
</reference>
<keyword evidence="5" id="KW-0808">Transferase</keyword>
<dbReference type="SUPFAM" id="SSF54782">
    <property type="entry name" value="Porphobilinogen deaminase (hydroxymethylbilane synthase), C-terminal domain"/>
    <property type="match status" value="1"/>
</dbReference>
<dbReference type="PRINTS" id="PR00151">
    <property type="entry name" value="PORPHBDMNASE"/>
</dbReference>
<dbReference type="Gene3D" id="3.40.190.10">
    <property type="entry name" value="Periplasmic binding protein-like II"/>
    <property type="match status" value="2"/>
</dbReference>
<evidence type="ECO:0000256" key="9">
    <source>
        <dbReference type="ARBA" id="ARBA00033064"/>
    </source>
</evidence>
<dbReference type="Gene3D" id="3.30.160.40">
    <property type="entry name" value="Porphobilinogen deaminase, C-terminal domain"/>
    <property type="match status" value="1"/>
</dbReference>
<dbReference type="InterPro" id="IPR022418">
    <property type="entry name" value="Porphobilinogen_deaminase_C"/>
</dbReference>
<accession>I2GUZ4</accession>
<feature type="region of interest" description="Disordered" evidence="10">
    <location>
        <begin position="330"/>
        <end position="367"/>
    </location>
</feature>
<dbReference type="InterPro" id="IPR022419">
    <property type="entry name" value="Porphobilin_deaminase_cofac_BS"/>
</dbReference>
<dbReference type="InterPro" id="IPR000860">
    <property type="entry name" value="HemC"/>
</dbReference>
<dbReference type="PANTHER" id="PTHR11557">
    <property type="entry name" value="PORPHOBILINOGEN DEAMINASE"/>
    <property type="match status" value="1"/>
</dbReference>
<dbReference type="OMA" id="LWQANHI"/>
<sequence>MTQENILIGSRRSKLAIYQSNQVKALIEAHFPQYNCVVITHQTLGDQKQMKPLYSFGGKSLWTKELEDLLYTPDKSSRLDLIVHSLKDMPTQIPTGFELAGITNRVDPSDCLIMAKGSPYRTLADLPDGAVVGTSSVRRSAQLKKLYPKLQYISVRGNIHTRLRKLDDPDTPFQCIILATAGLIRMNLHHRITQRFDSNTMYHAVGQGALGIEIRKGDTKIQNIIQSISDWQTAVCCTAERSLMSGLEAGCSVPLGVNTNYDLTTKLLTLEGCVIDIDGTGQIICRVETYIETLHDARACGQLLCDKMIANGARELLDCIDEQLNEANATSSESTTSSIKDEHLNQHLDTDPLNEKIAIPTTSKVSS</sequence>
<dbReference type="GO" id="GO:0005737">
    <property type="term" value="C:cytoplasm"/>
    <property type="evidence" value="ECO:0007669"/>
    <property type="project" value="TreeGrafter"/>
</dbReference>
<keyword evidence="14" id="KW-1185">Reference proteome</keyword>
<keyword evidence="6" id="KW-0350">Heme biosynthesis</keyword>
<comment type="pathway">
    <text evidence="2">Porphyrin-containing compound metabolism; protoporphyrin-IX biosynthesis; coproporphyrinogen-III from 5-aminolevulinate: step 2/4.</text>
</comment>
<dbReference type="CDD" id="cd13645">
    <property type="entry name" value="PBP2_HuPBGD_like"/>
    <property type="match status" value="1"/>
</dbReference>
<dbReference type="KEGG" id="tbl:TBLA_0A01470"/>
<dbReference type="EMBL" id="HE806316">
    <property type="protein sequence ID" value="CCH57946.1"/>
    <property type="molecule type" value="Genomic_DNA"/>
</dbReference>
<dbReference type="HOGENOM" id="CLU_019704_0_2_1"/>
<dbReference type="InterPro" id="IPR022417">
    <property type="entry name" value="Porphobilin_deaminase_N"/>
</dbReference>
<dbReference type="OrthoDB" id="564646at2759"/>
<dbReference type="FunFam" id="3.40.190.10:FF:000005">
    <property type="entry name" value="Porphobilinogen deaminase"/>
    <property type="match status" value="1"/>
</dbReference>
<keyword evidence="7" id="KW-0627">Porphyrin biosynthesis</keyword>
<dbReference type="GeneID" id="14493710"/>
<evidence type="ECO:0000256" key="2">
    <source>
        <dbReference type="ARBA" id="ARBA00004735"/>
    </source>
</evidence>
<evidence type="ECO:0000256" key="5">
    <source>
        <dbReference type="ARBA" id="ARBA00022679"/>
    </source>
</evidence>
<dbReference type="NCBIfam" id="TIGR00212">
    <property type="entry name" value="hemC"/>
    <property type="match status" value="1"/>
</dbReference>
<evidence type="ECO:0000256" key="1">
    <source>
        <dbReference type="ARBA" id="ARBA00001916"/>
    </source>
</evidence>
<evidence type="ECO:0000313" key="14">
    <source>
        <dbReference type="Proteomes" id="UP000002866"/>
    </source>
</evidence>
<dbReference type="Pfam" id="PF01379">
    <property type="entry name" value="Porphobil_deam"/>
    <property type="match status" value="1"/>
</dbReference>
<evidence type="ECO:0000259" key="12">
    <source>
        <dbReference type="Pfam" id="PF03900"/>
    </source>
</evidence>
<dbReference type="FunCoup" id="I2GUZ4">
    <property type="interactions" value="669"/>
</dbReference>
<evidence type="ECO:0000259" key="11">
    <source>
        <dbReference type="Pfam" id="PF01379"/>
    </source>
</evidence>
<dbReference type="RefSeq" id="XP_004177465.1">
    <property type="nucleotide sequence ID" value="XM_004177417.1"/>
</dbReference>
<evidence type="ECO:0000256" key="10">
    <source>
        <dbReference type="SAM" id="MobiDB-lite"/>
    </source>
</evidence>
<dbReference type="GO" id="GO:0006782">
    <property type="term" value="P:protoporphyrinogen IX biosynthetic process"/>
    <property type="evidence" value="ECO:0007669"/>
    <property type="project" value="UniProtKB-UniPathway"/>
</dbReference>
<dbReference type="Proteomes" id="UP000002866">
    <property type="component" value="Chromosome 1"/>
</dbReference>
<name>I2GUZ4_HENB6</name>
<evidence type="ECO:0000256" key="6">
    <source>
        <dbReference type="ARBA" id="ARBA00023133"/>
    </source>
</evidence>
<gene>
    <name evidence="13" type="primary">TBLA0A01470</name>
    <name evidence="13" type="ORF">TBLA_0A01470</name>
</gene>
<feature type="compositionally biased region" description="Basic and acidic residues" evidence="10">
    <location>
        <begin position="339"/>
        <end position="354"/>
    </location>
</feature>
<evidence type="ECO:0000256" key="4">
    <source>
        <dbReference type="ARBA" id="ARBA00012655"/>
    </source>
</evidence>
<dbReference type="UniPathway" id="UPA00251">
    <property type="reaction ID" value="UER00319"/>
</dbReference>
<dbReference type="eggNOG" id="KOG2892">
    <property type="taxonomic scope" value="Eukaryota"/>
</dbReference>
<evidence type="ECO:0000256" key="3">
    <source>
        <dbReference type="ARBA" id="ARBA00005638"/>
    </source>
</evidence>
<organism evidence="13 14">
    <name type="scientific">Henningerozyma blattae (strain ATCC 34711 / CBS 6284 / DSM 70876 / NBRC 10599 / NRRL Y-10934 / UCD 77-7)</name>
    <name type="common">Yeast</name>
    <name type="synonym">Tetrapisispora blattae</name>
    <dbReference type="NCBI Taxonomy" id="1071380"/>
    <lineage>
        <taxon>Eukaryota</taxon>
        <taxon>Fungi</taxon>
        <taxon>Dikarya</taxon>
        <taxon>Ascomycota</taxon>
        <taxon>Saccharomycotina</taxon>
        <taxon>Saccharomycetes</taxon>
        <taxon>Saccharomycetales</taxon>
        <taxon>Saccharomycetaceae</taxon>
        <taxon>Henningerozyma</taxon>
    </lineage>
</organism>
<evidence type="ECO:0000256" key="8">
    <source>
        <dbReference type="ARBA" id="ARBA00030685"/>
    </source>
</evidence>
<proteinExistence type="inferred from homology"/>
<evidence type="ECO:0000313" key="13">
    <source>
        <dbReference type="EMBL" id="CCH57946.1"/>
    </source>
</evidence>
<dbReference type="InParanoid" id="I2GUZ4"/>